<keyword evidence="2" id="KW-1185">Reference proteome</keyword>
<dbReference type="STRING" id="299255.SAMN02745129_2512"/>
<evidence type="ECO:0000313" key="2">
    <source>
        <dbReference type="Proteomes" id="UP000184268"/>
    </source>
</evidence>
<evidence type="ECO:0000313" key="1">
    <source>
        <dbReference type="EMBL" id="SHH60926.1"/>
    </source>
</evidence>
<dbReference type="EMBL" id="FQXG01000003">
    <property type="protein sequence ID" value="SHH60926.1"/>
    <property type="molecule type" value="Genomic_DNA"/>
</dbReference>
<protein>
    <submittedName>
        <fullName evidence="1">Uncharacterized protein</fullName>
    </submittedName>
</protein>
<sequence length="286" mass="31635">MLLQTLLCADGDHLAGTGTLMTNHRFPGSDTVVFHPIRAVPDGEGRLLIQIDTNAVPKPEKLDEVPELELLDLRVLMHALEWPAPQDPTPTGRSGLVAIREGQSFSGEGRQRYLLAFYLKDAAGMLPMDGCSHHLYWSSSDAHDDSNQVTSFNMRHKAFRDSNGMLADVHGKDLPAALTLPAWVNEEQMMYGNNSSLPPVIFRKVQEARHLLASGTLPEDIPDAPLIEALMPHILKPSQGTLAFDKACIHTDPTYFLARNKHPSTMQSMEEQRNTAMQAMMHLAQG</sequence>
<gene>
    <name evidence="1" type="ORF">SAMN02745129_2512</name>
</gene>
<dbReference type="RefSeq" id="WP_067655307.1">
    <property type="nucleotide sequence ID" value="NZ_FQXG01000003.1"/>
</dbReference>
<proteinExistence type="predicted"/>
<accession>A0A1M5UDM9</accession>
<dbReference type="AlphaFoldDB" id="A0A1M5UDM9"/>
<name>A0A1M5UDM9_9GAMM</name>
<dbReference type="Proteomes" id="UP000184268">
    <property type="component" value="Unassembled WGS sequence"/>
</dbReference>
<reference evidence="1 2" key="1">
    <citation type="submission" date="2016-11" db="EMBL/GenBank/DDBJ databases">
        <authorList>
            <person name="Jaros S."/>
            <person name="Januszkiewicz K."/>
            <person name="Wedrychowicz H."/>
        </authorList>
    </citation>
    <scope>NUCLEOTIDE SEQUENCE [LARGE SCALE GENOMIC DNA]</scope>
    <source>
        <strain evidence="1 2">DSM 16917</strain>
    </source>
</reference>
<organism evidence="1 2">
    <name type="scientific">Ferrimonas marina</name>
    <dbReference type="NCBI Taxonomy" id="299255"/>
    <lineage>
        <taxon>Bacteria</taxon>
        <taxon>Pseudomonadati</taxon>
        <taxon>Pseudomonadota</taxon>
        <taxon>Gammaproteobacteria</taxon>
        <taxon>Alteromonadales</taxon>
        <taxon>Ferrimonadaceae</taxon>
        <taxon>Ferrimonas</taxon>
    </lineage>
</organism>